<reference evidence="2 3" key="1">
    <citation type="journal article" date="2023" name="Plants (Basel)">
        <title>Bridging the Gap: Combining Genomics and Transcriptomics Approaches to Understand Stylosanthes scabra, an Orphan Legume from the Brazilian Caatinga.</title>
        <authorList>
            <person name="Ferreira-Neto J.R.C."/>
            <person name="da Silva M.D."/>
            <person name="Binneck E."/>
            <person name="de Melo N.F."/>
            <person name="da Silva R.H."/>
            <person name="de Melo A.L.T.M."/>
            <person name="Pandolfi V."/>
            <person name="Bustamante F.O."/>
            <person name="Brasileiro-Vidal A.C."/>
            <person name="Benko-Iseppon A.M."/>
        </authorList>
    </citation>
    <scope>NUCLEOTIDE SEQUENCE [LARGE SCALE GENOMIC DNA]</scope>
    <source>
        <tissue evidence="2">Leaves</tissue>
    </source>
</reference>
<accession>A0ABU6UZ23</accession>
<sequence length="61" mass="6799">MPTPLNKYRSSIVAYVHSTRTIQMSAPNSKKIKPLPRPTTSVTIDNLHPTTDNITHNLKDG</sequence>
<dbReference type="EMBL" id="JASCZI010123401">
    <property type="protein sequence ID" value="MED6165356.1"/>
    <property type="molecule type" value="Genomic_DNA"/>
</dbReference>
<evidence type="ECO:0000313" key="3">
    <source>
        <dbReference type="Proteomes" id="UP001341840"/>
    </source>
</evidence>
<name>A0ABU6UZ23_9FABA</name>
<feature type="region of interest" description="Disordered" evidence="1">
    <location>
        <begin position="27"/>
        <end position="61"/>
    </location>
</feature>
<proteinExistence type="predicted"/>
<protein>
    <submittedName>
        <fullName evidence="2">Uncharacterized protein</fullName>
    </submittedName>
</protein>
<comment type="caution">
    <text evidence="2">The sequence shown here is derived from an EMBL/GenBank/DDBJ whole genome shotgun (WGS) entry which is preliminary data.</text>
</comment>
<dbReference type="Proteomes" id="UP001341840">
    <property type="component" value="Unassembled WGS sequence"/>
</dbReference>
<feature type="compositionally biased region" description="Polar residues" evidence="1">
    <location>
        <begin position="38"/>
        <end position="61"/>
    </location>
</feature>
<gene>
    <name evidence="2" type="ORF">PIB30_098814</name>
</gene>
<evidence type="ECO:0000313" key="2">
    <source>
        <dbReference type="EMBL" id="MED6165356.1"/>
    </source>
</evidence>
<evidence type="ECO:0000256" key="1">
    <source>
        <dbReference type="SAM" id="MobiDB-lite"/>
    </source>
</evidence>
<feature type="non-terminal residue" evidence="2">
    <location>
        <position position="61"/>
    </location>
</feature>
<organism evidence="2 3">
    <name type="scientific">Stylosanthes scabra</name>
    <dbReference type="NCBI Taxonomy" id="79078"/>
    <lineage>
        <taxon>Eukaryota</taxon>
        <taxon>Viridiplantae</taxon>
        <taxon>Streptophyta</taxon>
        <taxon>Embryophyta</taxon>
        <taxon>Tracheophyta</taxon>
        <taxon>Spermatophyta</taxon>
        <taxon>Magnoliopsida</taxon>
        <taxon>eudicotyledons</taxon>
        <taxon>Gunneridae</taxon>
        <taxon>Pentapetalae</taxon>
        <taxon>rosids</taxon>
        <taxon>fabids</taxon>
        <taxon>Fabales</taxon>
        <taxon>Fabaceae</taxon>
        <taxon>Papilionoideae</taxon>
        <taxon>50 kb inversion clade</taxon>
        <taxon>dalbergioids sensu lato</taxon>
        <taxon>Dalbergieae</taxon>
        <taxon>Pterocarpus clade</taxon>
        <taxon>Stylosanthes</taxon>
    </lineage>
</organism>
<keyword evidence="3" id="KW-1185">Reference proteome</keyword>